<name>A0A6M1R6F0_9ACTN</name>
<sequence length="330" mass="34885">MSHDLTIGKQRLVVITAIALVVMSSALWPTPDHRAEANSQNDSYQPFACDQPGSSNPQQRRQVVPLKNSGDNGTFQSRLFGTRMFPCLSGTRWTLTAGEPNGSSTANVAADVRGIYTNTSDGNCDSNKGFTYYYAATGNMCLFQIAFSDLVFRSNVASFGAPVLTARSSTALAPTAKVPHTLRIAPDGPFTVGGPGVKTNLLTTGDSWVAIPWRTVTNLAGILIIAAGLTTTAQKNTICTAGWNGDSCRMKIRTLAGDGTGGWNDLVTAILSGLAAGGDYNILAANLEFYYLFTHDVNASNDPYIHPPGGTTNPLNSIQLPNTTITVTAG</sequence>
<feature type="transmembrane region" description="Helical" evidence="2">
    <location>
        <begin position="12"/>
        <end position="30"/>
    </location>
</feature>
<organism evidence="3 4">
    <name type="scientific">Nocardioides turkmenicus</name>
    <dbReference type="NCBI Taxonomy" id="2711220"/>
    <lineage>
        <taxon>Bacteria</taxon>
        <taxon>Bacillati</taxon>
        <taxon>Actinomycetota</taxon>
        <taxon>Actinomycetes</taxon>
        <taxon>Propionibacteriales</taxon>
        <taxon>Nocardioidaceae</taxon>
        <taxon>Nocardioides</taxon>
    </lineage>
</organism>
<keyword evidence="4" id="KW-1185">Reference proteome</keyword>
<feature type="region of interest" description="Disordered" evidence="1">
    <location>
        <begin position="33"/>
        <end position="70"/>
    </location>
</feature>
<dbReference type="EMBL" id="JAALAA010000029">
    <property type="protein sequence ID" value="NGN95720.1"/>
    <property type="molecule type" value="Genomic_DNA"/>
</dbReference>
<reference evidence="3 4" key="1">
    <citation type="submission" date="2020-02" db="EMBL/GenBank/DDBJ databases">
        <title>Whole-genome analyses of novel actinobacteria.</title>
        <authorList>
            <person name="Sahin N."/>
        </authorList>
    </citation>
    <scope>NUCLEOTIDE SEQUENCE [LARGE SCALE GENOMIC DNA]</scope>
    <source>
        <strain evidence="3 4">KC13</strain>
    </source>
</reference>
<gene>
    <name evidence="3" type="ORF">G5C66_23655</name>
</gene>
<accession>A0A6M1R6F0</accession>
<evidence type="ECO:0000256" key="1">
    <source>
        <dbReference type="SAM" id="MobiDB-lite"/>
    </source>
</evidence>
<evidence type="ECO:0000313" key="4">
    <source>
        <dbReference type="Proteomes" id="UP000483261"/>
    </source>
</evidence>
<evidence type="ECO:0000313" key="3">
    <source>
        <dbReference type="EMBL" id="NGN95720.1"/>
    </source>
</evidence>
<dbReference type="AlphaFoldDB" id="A0A6M1R6F0"/>
<keyword evidence="2" id="KW-0812">Transmembrane</keyword>
<proteinExistence type="predicted"/>
<keyword evidence="2" id="KW-1133">Transmembrane helix</keyword>
<keyword evidence="2" id="KW-0472">Membrane</keyword>
<feature type="compositionally biased region" description="Polar residues" evidence="1">
    <location>
        <begin position="52"/>
        <end position="61"/>
    </location>
</feature>
<evidence type="ECO:0000256" key="2">
    <source>
        <dbReference type="SAM" id="Phobius"/>
    </source>
</evidence>
<dbReference type="RefSeq" id="WP_165113772.1">
    <property type="nucleotide sequence ID" value="NZ_JAALAA010000029.1"/>
</dbReference>
<protein>
    <submittedName>
        <fullName evidence="3">Uncharacterized protein</fullName>
    </submittedName>
</protein>
<dbReference type="Proteomes" id="UP000483261">
    <property type="component" value="Unassembled WGS sequence"/>
</dbReference>
<comment type="caution">
    <text evidence="3">The sequence shown here is derived from an EMBL/GenBank/DDBJ whole genome shotgun (WGS) entry which is preliminary data.</text>
</comment>